<sequence>MATFNSMPAMSAAGAADTMTMNNGNGQPMTMEHFEQDLNFDEALLDGGALAPLPFTPAYDFDNFATTFEDPFAYSARAFEAPTNHDTVNEESSPQELDNKLLGFSDPIRNVTVVDDAGNISDTHMSAELYGMFFVAEDVFGGETTGRPLELTCYRRNLWQCSGLITLPRAISHVVDEQGRQFPIFELSASITAVESIEGKPTEIISIPWKSSNPQGDLTAAQEIDATRLSPARGVEAIAINLLGKTKSGEIIKIAEIQSGPVIVRGGVHAILTAEETSDNASLKMERENLQATMQRYQSMGGVSTPLNGQILSQYHSRARRLILPRGWPSLPSVARPPVPAWSADGNGHVNGKAGQMGKAAPVTGPNAGNSPADDPDPLYEYFPLTVDDWMPPVDAVYRPHVVHHTIVPPEIKAQQVQSKAKRYFAAE</sequence>
<evidence type="ECO:0000313" key="2">
    <source>
        <dbReference type="Proteomes" id="UP001638806"/>
    </source>
</evidence>
<name>A0ACC4DJW6_PURLI</name>
<organism evidence="1 2">
    <name type="scientific">Purpureocillium lilacinum</name>
    <name type="common">Paecilomyces lilacinus</name>
    <dbReference type="NCBI Taxonomy" id="33203"/>
    <lineage>
        <taxon>Eukaryota</taxon>
        <taxon>Fungi</taxon>
        <taxon>Dikarya</taxon>
        <taxon>Ascomycota</taxon>
        <taxon>Pezizomycotina</taxon>
        <taxon>Sordariomycetes</taxon>
        <taxon>Hypocreomycetidae</taxon>
        <taxon>Hypocreales</taxon>
        <taxon>Ophiocordycipitaceae</taxon>
        <taxon>Purpureocillium</taxon>
    </lineage>
</organism>
<reference evidence="1" key="1">
    <citation type="submission" date="2024-12" db="EMBL/GenBank/DDBJ databases">
        <title>Comparative genomics and development of molecular markers within Purpureocillium lilacinum and among Purpureocillium species.</title>
        <authorList>
            <person name="Yeh Z.-Y."/>
            <person name="Ni N.-T."/>
            <person name="Lo P.-H."/>
            <person name="Mushyakhwo K."/>
            <person name="Lin C.-F."/>
            <person name="Nai Y.-S."/>
        </authorList>
    </citation>
    <scope>NUCLEOTIDE SEQUENCE</scope>
    <source>
        <strain evidence="1">NCHU-NPUST-175</strain>
    </source>
</reference>
<keyword evidence="2" id="KW-1185">Reference proteome</keyword>
<comment type="caution">
    <text evidence="1">The sequence shown here is derived from an EMBL/GenBank/DDBJ whole genome shotgun (WGS) entry which is preliminary data.</text>
</comment>
<protein>
    <submittedName>
        <fullName evidence="1">Uncharacterized protein</fullName>
    </submittedName>
</protein>
<accession>A0ACC4DJW6</accession>
<gene>
    <name evidence="1" type="ORF">ACCO45_009243</name>
</gene>
<proteinExistence type="predicted"/>
<dbReference type="Proteomes" id="UP001638806">
    <property type="component" value="Unassembled WGS sequence"/>
</dbReference>
<evidence type="ECO:0000313" key="1">
    <source>
        <dbReference type="EMBL" id="KAL3956397.1"/>
    </source>
</evidence>
<dbReference type="EMBL" id="JBGNUJ010000008">
    <property type="protein sequence ID" value="KAL3956397.1"/>
    <property type="molecule type" value="Genomic_DNA"/>
</dbReference>